<comment type="subunit">
    <text evidence="4">Forms a heterodimer with PSMG1.</text>
</comment>
<dbReference type="Proteomes" id="UP000678393">
    <property type="component" value="Unassembled WGS sequence"/>
</dbReference>
<gene>
    <name evidence="5" type="ORF">CUNI_LOCUS15027</name>
</gene>
<evidence type="ECO:0000313" key="5">
    <source>
        <dbReference type="EMBL" id="CAG5129469.1"/>
    </source>
</evidence>
<dbReference type="Pfam" id="PF09754">
    <property type="entry name" value="PAC2"/>
    <property type="match status" value="1"/>
</dbReference>
<dbReference type="PIRSF" id="PIRSF010044">
    <property type="entry name" value="UCP010044"/>
    <property type="match status" value="1"/>
</dbReference>
<dbReference type="GO" id="GO:0043248">
    <property type="term" value="P:proteasome assembly"/>
    <property type="evidence" value="ECO:0007669"/>
    <property type="project" value="TreeGrafter"/>
</dbReference>
<evidence type="ECO:0000256" key="1">
    <source>
        <dbReference type="ARBA" id="ARBA00019186"/>
    </source>
</evidence>
<keyword evidence="2 4" id="KW-0143">Chaperone</keyword>
<evidence type="ECO:0000256" key="3">
    <source>
        <dbReference type="ARBA" id="ARBA00025745"/>
    </source>
</evidence>
<keyword evidence="6" id="KW-1185">Reference proteome</keyword>
<dbReference type="Gene3D" id="3.40.50.10900">
    <property type="entry name" value="PAC-like subunit"/>
    <property type="match status" value="1"/>
</dbReference>
<organism evidence="5 6">
    <name type="scientific">Candidula unifasciata</name>
    <dbReference type="NCBI Taxonomy" id="100452"/>
    <lineage>
        <taxon>Eukaryota</taxon>
        <taxon>Metazoa</taxon>
        <taxon>Spiralia</taxon>
        <taxon>Lophotrochozoa</taxon>
        <taxon>Mollusca</taxon>
        <taxon>Gastropoda</taxon>
        <taxon>Heterobranchia</taxon>
        <taxon>Euthyneura</taxon>
        <taxon>Panpulmonata</taxon>
        <taxon>Eupulmonata</taxon>
        <taxon>Stylommatophora</taxon>
        <taxon>Helicina</taxon>
        <taxon>Helicoidea</taxon>
        <taxon>Geomitridae</taxon>
        <taxon>Candidula</taxon>
    </lineage>
</organism>
<dbReference type="GO" id="GO:0005829">
    <property type="term" value="C:cytosol"/>
    <property type="evidence" value="ECO:0007669"/>
    <property type="project" value="TreeGrafter"/>
</dbReference>
<evidence type="ECO:0000313" key="6">
    <source>
        <dbReference type="Proteomes" id="UP000678393"/>
    </source>
</evidence>
<comment type="caution">
    <text evidence="5">The sequence shown here is derived from an EMBL/GenBank/DDBJ whole genome shotgun (WGS) entry which is preliminary data.</text>
</comment>
<dbReference type="GO" id="GO:0005634">
    <property type="term" value="C:nucleus"/>
    <property type="evidence" value="ECO:0007669"/>
    <property type="project" value="TreeGrafter"/>
</dbReference>
<accession>A0A8S3ZJH2</accession>
<dbReference type="EMBL" id="CAJHNH020003510">
    <property type="protein sequence ID" value="CAG5129469.1"/>
    <property type="molecule type" value="Genomic_DNA"/>
</dbReference>
<dbReference type="PANTHER" id="PTHR12970">
    <property type="entry name" value="PROTEASOME ASSEMBLY CHAPERONE 2"/>
    <property type="match status" value="1"/>
</dbReference>
<dbReference type="InterPro" id="IPR019151">
    <property type="entry name" value="Proteasome_assmbl_chaperone_2"/>
</dbReference>
<sequence length="277" mass="31257">MFIPSRQQDWHDFTLILPTVSVGNVGQLAADLIISTLHLERVGYVLHPSLLPVIGSNPYADDDDSASYKLTTSCEVFESVVSKIVVIQQRAPVIKKIYADWLSDWIKSQHFRQVVVLTSSFAQDRLDHQISGSPFRILLSPVLEEQEGEFFKTKLEWVKLEPRQPNPAFTQIQSPADSLPGNGYLHMPGSGIAKLVFDNCQELPVLVLLMFVSEGDNALDAVAVADQINKWLSLLPNQDPCDTEEPQGHLKRRPVTWKIPRSWRLVFGSTYEPKLFH</sequence>
<proteinExistence type="inferred from homology"/>
<dbReference type="InterPro" id="IPR016562">
    <property type="entry name" value="Proteasome_assmbl_chp_2_euk"/>
</dbReference>
<reference evidence="5" key="1">
    <citation type="submission" date="2021-04" db="EMBL/GenBank/DDBJ databases">
        <authorList>
            <consortium name="Molecular Ecology Group"/>
        </authorList>
    </citation>
    <scope>NUCLEOTIDE SEQUENCE</scope>
</reference>
<comment type="function">
    <text evidence="4">Chaperone protein which promotes assembly of the 20S proteasome as part of a heterodimer with PSMG1.</text>
</comment>
<comment type="similarity">
    <text evidence="3 4">Belongs to the PSMG2 family.</text>
</comment>
<dbReference type="OrthoDB" id="10260712at2759"/>
<evidence type="ECO:0000256" key="4">
    <source>
        <dbReference type="PIRNR" id="PIRNR010044"/>
    </source>
</evidence>
<evidence type="ECO:0000256" key="2">
    <source>
        <dbReference type="ARBA" id="ARBA00023186"/>
    </source>
</evidence>
<name>A0A8S3ZJH2_9EUPU</name>
<dbReference type="AlphaFoldDB" id="A0A8S3ZJH2"/>
<dbReference type="InterPro" id="IPR038389">
    <property type="entry name" value="PSMG2_sf"/>
</dbReference>
<dbReference type="PANTHER" id="PTHR12970:SF1">
    <property type="entry name" value="PROTEASOME ASSEMBLY CHAPERONE 2"/>
    <property type="match status" value="1"/>
</dbReference>
<protein>
    <recommendedName>
        <fullName evidence="1 4">Proteasome assembly chaperone 2</fullName>
    </recommendedName>
</protein>